<evidence type="ECO:0000313" key="6">
    <source>
        <dbReference type="EMBL" id="MDI3408377.1"/>
    </source>
</evidence>
<comment type="caution">
    <text evidence="6">The sequence shown here is derived from an EMBL/GenBank/DDBJ whole genome shotgun (WGS) entry which is preliminary data.</text>
</comment>
<dbReference type="SUPFAM" id="SSF56091">
    <property type="entry name" value="DNA ligase/mRNA capping enzyme, catalytic domain"/>
    <property type="match status" value="1"/>
</dbReference>
<keyword evidence="1" id="KW-0436">Ligase</keyword>
<keyword evidence="4" id="KW-0234">DNA repair</keyword>
<organism evidence="6 7">
    <name type="scientific">Streptomyces cavernicola</name>
    <dbReference type="NCBI Taxonomy" id="3043613"/>
    <lineage>
        <taxon>Bacteria</taxon>
        <taxon>Bacillati</taxon>
        <taxon>Actinomycetota</taxon>
        <taxon>Actinomycetes</taxon>
        <taxon>Kitasatosporales</taxon>
        <taxon>Streptomycetaceae</taxon>
        <taxon>Streptomyces</taxon>
    </lineage>
</organism>
<keyword evidence="7" id="KW-1185">Reference proteome</keyword>
<protein>
    <recommendedName>
        <fullName evidence="5">ATP-dependent DNA ligase family profile domain-containing protein</fullName>
    </recommendedName>
</protein>
<dbReference type="RefSeq" id="WP_282546286.1">
    <property type="nucleotide sequence ID" value="NZ_JASCIQ010000044.1"/>
</dbReference>
<keyword evidence="2" id="KW-0235">DNA replication</keyword>
<dbReference type="Pfam" id="PF01068">
    <property type="entry name" value="DNA_ligase_A_M"/>
    <property type="match status" value="1"/>
</dbReference>
<evidence type="ECO:0000259" key="5">
    <source>
        <dbReference type="Pfam" id="PF01068"/>
    </source>
</evidence>
<proteinExistence type="predicted"/>
<sequence length="293" mass="31750">MADDALVERPVQVALARSVTRLPVGEGWWYEPKFDGHRIVLFRDPDEVVLQSRTGRIVTSAWPDLAAAGLALAPGTVLDGEAVIWNEGALDFAAVQARAASAVARARLLSLQLPATYAVWDLLAHPELGDVRPRPYLERRALLLEVLADVGPPLQAVPATNDRDLALRWYEVLQAQNIEGVVAKRADGAYRSGRSWHKIRHSETVDAEVVGYTGNATHPRTAVVRLPDGGRAQSQALTAPLSRRLALHIAASGPGRRARTDDGERYTTTGDGLVLEVLAGTTRHAVVTVVRAR</sequence>
<evidence type="ECO:0000256" key="2">
    <source>
        <dbReference type="ARBA" id="ARBA00022705"/>
    </source>
</evidence>
<dbReference type="InterPro" id="IPR050326">
    <property type="entry name" value="NAD_dep_DNA_ligaseB"/>
</dbReference>
<gene>
    <name evidence="6" type="ORF">QIS96_31725</name>
</gene>
<dbReference type="PROSITE" id="PS00697">
    <property type="entry name" value="DNA_LIGASE_A1"/>
    <property type="match status" value="1"/>
</dbReference>
<evidence type="ECO:0000256" key="4">
    <source>
        <dbReference type="ARBA" id="ARBA00023204"/>
    </source>
</evidence>
<dbReference type="EMBL" id="JASCIQ010000044">
    <property type="protein sequence ID" value="MDI3408377.1"/>
    <property type="molecule type" value="Genomic_DNA"/>
</dbReference>
<reference evidence="6 7" key="1">
    <citation type="submission" date="2023-05" db="EMBL/GenBank/DDBJ databases">
        <title>Draft genome sequence of Streptomyces sp. B-S-A6 isolated from a cave soil in Thailand.</title>
        <authorList>
            <person name="Chamroensaksri N."/>
            <person name="Muangham S."/>
        </authorList>
    </citation>
    <scope>NUCLEOTIDE SEQUENCE [LARGE SCALE GENOMIC DNA]</scope>
    <source>
        <strain evidence="6 7">B-S-A6</strain>
    </source>
</reference>
<dbReference type="PANTHER" id="PTHR47810">
    <property type="entry name" value="DNA LIGASE"/>
    <property type="match status" value="1"/>
</dbReference>
<feature type="domain" description="ATP-dependent DNA ligase family profile" evidence="5">
    <location>
        <begin position="25"/>
        <end position="199"/>
    </location>
</feature>
<dbReference type="Proteomes" id="UP001223978">
    <property type="component" value="Unassembled WGS sequence"/>
</dbReference>
<dbReference type="Gene3D" id="3.30.470.30">
    <property type="entry name" value="DNA ligase/mRNA capping enzyme"/>
    <property type="match status" value="1"/>
</dbReference>
<dbReference type="PANTHER" id="PTHR47810:SF1">
    <property type="entry name" value="DNA LIGASE B"/>
    <property type="match status" value="1"/>
</dbReference>
<dbReference type="InterPro" id="IPR016059">
    <property type="entry name" value="DNA_ligase_ATP-dep_CS"/>
</dbReference>
<dbReference type="Gene3D" id="3.30.1490.70">
    <property type="match status" value="1"/>
</dbReference>
<evidence type="ECO:0000313" key="7">
    <source>
        <dbReference type="Proteomes" id="UP001223978"/>
    </source>
</evidence>
<accession>A0ABT6SJJ7</accession>
<name>A0ABT6SJJ7_9ACTN</name>
<evidence type="ECO:0000256" key="3">
    <source>
        <dbReference type="ARBA" id="ARBA00022763"/>
    </source>
</evidence>
<keyword evidence="3" id="KW-0227">DNA damage</keyword>
<evidence type="ECO:0000256" key="1">
    <source>
        <dbReference type="ARBA" id="ARBA00022598"/>
    </source>
</evidence>
<dbReference type="InterPro" id="IPR012310">
    <property type="entry name" value="DNA_ligase_ATP-dep_cent"/>
</dbReference>